<accession>A0AAP2GPL8</accession>
<comment type="caution">
    <text evidence="2">The sequence shown here is derived from an EMBL/GenBank/DDBJ whole genome shotgun (WGS) entry which is preliminary data.</text>
</comment>
<feature type="domain" description="Fibronectin type-III" evidence="1">
    <location>
        <begin position="969"/>
        <end position="1066"/>
    </location>
</feature>
<evidence type="ECO:0000313" key="2">
    <source>
        <dbReference type="EMBL" id="MBT1708761.1"/>
    </source>
</evidence>
<dbReference type="PROSITE" id="PS50853">
    <property type="entry name" value="FN3"/>
    <property type="match status" value="7"/>
</dbReference>
<dbReference type="SUPFAM" id="SSF49265">
    <property type="entry name" value="Fibronectin type III"/>
    <property type="match status" value="8"/>
</dbReference>
<evidence type="ECO:0000313" key="3">
    <source>
        <dbReference type="Proteomes" id="UP001319080"/>
    </source>
</evidence>
<dbReference type="Pfam" id="PF09603">
    <property type="entry name" value="Fib_succ_major"/>
    <property type="match status" value="1"/>
</dbReference>
<gene>
    <name evidence="2" type="ORF">KK062_11025</name>
</gene>
<organism evidence="2 3">
    <name type="scientific">Dawidia cretensis</name>
    <dbReference type="NCBI Taxonomy" id="2782350"/>
    <lineage>
        <taxon>Bacteria</taxon>
        <taxon>Pseudomonadati</taxon>
        <taxon>Bacteroidota</taxon>
        <taxon>Cytophagia</taxon>
        <taxon>Cytophagales</taxon>
        <taxon>Chryseotaleaceae</taxon>
        <taxon>Dawidia</taxon>
    </lineage>
</organism>
<dbReference type="SMART" id="SM00060">
    <property type="entry name" value="FN3"/>
    <property type="match status" value="9"/>
</dbReference>
<feature type="domain" description="Fibronectin type-III" evidence="1">
    <location>
        <begin position="1477"/>
        <end position="1574"/>
    </location>
</feature>
<dbReference type="Proteomes" id="UP001319080">
    <property type="component" value="Unassembled WGS sequence"/>
</dbReference>
<dbReference type="InterPro" id="IPR013783">
    <property type="entry name" value="Ig-like_fold"/>
</dbReference>
<protein>
    <recommendedName>
        <fullName evidence="1">Fibronectin type-III domain-containing protein</fullName>
    </recommendedName>
</protein>
<evidence type="ECO:0000259" key="1">
    <source>
        <dbReference type="PROSITE" id="PS50853"/>
    </source>
</evidence>
<feature type="domain" description="Fibronectin type-III" evidence="1">
    <location>
        <begin position="1378"/>
        <end position="1472"/>
    </location>
</feature>
<dbReference type="GO" id="GO:0016020">
    <property type="term" value="C:membrane"/>
    <property type="evidence" value="ECO:0007669"/>
    <property type="project" value="UniProtKB-SubCell"/>
</dbReference>
<name>A0AAP2GPL8_9BACT</name>
<reference evidence="2 3" key="1">
    <citation type="submission" date="2021-05" db="EMBL/GenBank/DDBJ databases">
        <title>A Polyphasic approach of four new species of the genus Ohtaekwangia: Ohtaekwangia histidinii sp. nov., Ohtaekwangia cretensis sp. nov., Ohtaekwangia indiensis sp. nov., Ohtaekwangia reichenbachii sp. nov. from diverse environment.</title>
        <authorList>
            <person name="Octaviana S."/>
        </authorList>
    </citation>
    <scope>NUCLEOTIDE SEQUENCE [LARGE SCALE GENOMIC DNA]</scope>
    <source>
        <strain evidence="2 3">PWU5</strain>
    </source>
</reference>
<dbReference type="NCBIfam" id="TIGR02145">
    <property type="entry name" value="Fib_succ_major"/>
    <property type="match status" value="1"/>
</dbReference>
<feature type="domain" description="Fibronectin type-III" evidence="1">
    <location>
        <begin position="240"/>
        <end position="331"/>
    </location>
</feature>
<dbReference type="EMBL" id="JAHESE010000008">
    <property type="protein sequence ID" value="MBT1708761.1"/>
    <property type="molecule type" value="Genomic_DNA"/>
</dbReference>
<feature type="domain" description="Fibronectin type-III" evidence="1">
    <location>
        <begin position="1679"/>
        <end position="1770"/>
    </location>
</feature>
<feature type="domain" description="Fibronectin type-III" evidence="1">
    <location>
        <begin position="1074"/>
        <end position="1169"/>
    </location>
</feature>
<dbReference type="Gene3D" id="2.60.40.10">
    <property type="entry name" value="Immunoglobulins"/>
    <property type="match status" value="15"/>
</dbReference>
<proteinExistence type="predicted"/>
<keyword evidence="3" id="KW-1185">Reference proteome</keyword>
<sequence length="2215" mass="241383">MRHIVVLLILMVSGIISGFSNTIPSRPELKLPANQQQDYTDGLFSWTFSSSSNGTAILYDLYVGSNPASINLFQDGIYDGFENNKVIVFSDGVDISVILLNPLPGGTTFYWKVVARDDQGRSESAAWSFATPDTNLNAPTNPTNPTPTAGAANAPWTPLLGWDESTDLDGDAVSYSLYLDSLTNPSKLLAGNLSGTNFKINTPLKGNKTYYWKVVSGDGRGKESQSSIWSFKTANNLPLPPVALFPANNSTGIEPNVELLWTRSFDADNDVDHYELWYGTSSQVTQMHVTTLSNSFLYLNAGTKYYWKVAVVDKQGGRTESDTWTFTTKAAEGNEAPAIPLITAPLNNAGGVGLPPTLVWAPSVDPDNDPVFYDVYFGTSATTLQRVGSGLSTPEFVPTGTSPAIKYYWKITATDRKGGTSQSSVSAFTTTSADVNITGLSVYYRYSHLQQLYEYAATNLSPAFNKSIETYEVKGKTTMTGFVALVLNHTGSVDVDVELPSYLTLSTSSPYIFGLPTNASTIYFVSGNFSAHNQVTVRVTSGSVTRSYSIDLQINQLPDKPILLSPANLSDNVGLQPTFGWQGGEDPDGTRTLYRVYVGTSATNMLLGGTAVNTSTFTYGQSLLSNTKYYWKVVAQDVTSESTESDIYSFVTEKDITGTVPVLTYPRTVSTYMDIDFDMLWRYDPSKNASFDVYLDTQSPPVRVAEHITDMKYAVHNLPYSTTYYWKIVAHNADGTTAESTVQNFRTKPRQGNPTGSFVDTRDGQTYQWVLLGDRKWMIHNLAYQPDPGDGYSGYSYVFDESTGGKEYFVLGHDPENLRKYGYLYNWSGALNAVDNPVITVPKQGVCPAGWAIPTSEQWADINPLLGGASGSDAVVASTIFYDTWSAASGKESSWLNVSGLSILPSGMKIGGSIFEDTNAAFWLANMEAGKGSYIRYSYTPAKTIITIGSDPILQGAVSVRCVKDNNRAPVKPLLQSPLDRSVDQPFTTRLEWQAVTDSDGEAVTYTLYVDTSTTPVQKVATGITGTFFQVKALKQNTTYYWKVVASDTHGTVSESDVWRFTTLPNAANASPRVPTLTQPANNATAVSRLPVLRWNALSDSNGDPVFARVYIGTSASDLTIVAEDITSNQYTVTTKLISSTEYYWQIVAYDNKGGVTPSAVYKFITGNAAPPKPELLTPANNTNGTLRNHMLTWKPAVDPDGDNVTYTVYTGLSADALSAQAVAIRENYYSFGFADTPVGTDFYWKVVASDAKGLQTSSDTWRFRTYAVDGGINTGITLVSPTDRATNVELYPTLSWNAFVQNAKYDVYLQQGTSTWVLTASDVTATSFTVSNFLGESGLLPHTSYNWQIVYKDGSGKIFASPLRTFTTRNLLPVKPVLTAPTNQATQQPYTLTFAWQSTSDPDGDKLVYDFYLGTGANPTQKIAENLMQTQFSTPLYSVLPGTQYYWKVVAKDQYSGATSSDVWSFTVQNAPQNEAPSAPGLQLPANYAQHGDTHPVLSWEAGKDLNNDPLLYDVYLDISSDLKSPVATGLNVLTYNAINLLPHTTYYWKVVARDGHGGEAASAVWSFKTPNRAPNVVTLIAPSDEEELTVSSTVLAWNTALDPDNDVVTYDVYLDESINPSTRIAESLTTPSYPTPTLSNNKTYYWKVVTKDVFGGATSSVVHRFYSANEDPTIPVLLSPVRDGAIGVQSVNLSWSSSADPEGGVVAYDVYLDNNAAPQKKIGTVYSGTTILTTPLALNTPYYWKVVAIDKYGGAAESETWRITYQPGSTNQPPVSPVLTYPQHQSTLSGRDVTLRWQNSTDPEGDDVLYDIYLSGPLGTETQLATNWPYTHYSLYNLEFGKTFSWRVVAKDNTGNRSSMVWTFTTPGGRYYTVSGKVRHIQGNALQGALLQGFPTAVYTDATGVYAGQVPAGWEGTITPVLSPYQFSPAGIHVAAVQMDLTDQNFIASEEPLYSVAGTVTDTRNRPVANVALLGFPGAVSTNGAGQYTAAVPQGWSGTVSPVLADYTFAPSQRAYAGVGENFLLEDYQAVYTGSYTISGTVKNEIGQPLSGIVLKTEQDETQTDIAGNYAFHISPGWSGTVMPVSDKYTFNPANKTYSDVWENQPEQNYTSAVVTGTEGELAQAGYIYPNPTSDLIQIELAKPLKTPGMLVIYTASGQEAARCTLVAGTKTIRWQVIDASGKHLNTGLYYCCVFDTNKNRIMQGKVMVMDQN</sequence>
<feature type="domain" description="Fibronectin type-III" evidence="1">
    <location>
        <begin position="1775"/>
        <end position="1871"/>
    </location>
</feature>
<dbReference type="PANTHER" id="PTHR46957">
    <property type="entry name" value="CYTOKINE RECEPTOR"/>
    <property type="match status" value="1"/>
</dbReference>
<dbReference type="InterPro" id="IPR011871">
    <property type="entry name" value="Fib_succ_major"/>
</dbReference>
<dbReference type="InterPro" id="IPR003961">
    <property type="entry name" value="FN3_dom"/>
</dbReference>
<dbReference type="InterPro" id="IPR036116">
    <property type="entry name" value="FN3_sf"/>
</dbReference>
<dbReference type="InterPro" id="IPR050713">
    <property type="entry name" value="RTP_Phos/Ushers"/>
</dbReference>
<dbReference type="PANTHER" id="PTHR46957:SF3">
    <property type="entry name" value="CYTOKINE RECEPTOR"/>
    <property type="match status" value="1"/>
</dbReference>
<dbReference type="RefSeq" id="WP_254084354.1">
    <property type="nucleotide sequence ID" value="NZ_JAHESE010000008.1"/>
</dbReference>